<dbReference type="EMBL" id="RJKX01000015">
    <property type="protein sequence ID" value="ROP84590.1"/>
    <property type="molecule type" value="Genomic_DNA"/>
</dbReference>
<evidence type="ECO:0000313" key="3">
    <source>
        <dbReference type="Proteomes" id="UP000278222"/>
    </source>
</evidence>
<dbReference type="Gene3D" id="2.60.120.380">
    <property type="match status" value="1"/>
</dbReference>
<sequence length="132" mass="13737">MNPAGILACVLVAGMVLAPPLAAQTRARMQFAAGNDNAHVEATIRGKAYRDHVLGARAGQRMQVSLSTKGNAYFNILPPGSGGEAIYIGSLSGRDGGVDLPATGDYVVRVYLMGADASSNKTVRYTLSVGIR</sequence>
<proteinExistence type="predicted"/>
<feature type="signal peptide" evidence="1">
    <location>
        <begin position="1"/>
        <end position="23"/>
    </location>
</feature>
<name>A0A3N1L0U0_9PROT</name>
<keyword evidence="3" id="KW-1185">Reference proteome</keyword>
<evidence type="ECO:0008006" key="4">
    <source>
        <dbReference type="Google" id="ProtNLM"/>
    </source>
</evidence>
<organism evidence="2 3">
    <name type="scientific">Stella humosa</name>
    <dbReference type="NCBI Taxonomy" id="94"/>
    <lineage>
        <taxon>Bacteria</taxon>
        <taxon>Pseudomonadati</taxon>
        <taxon>Pseudomonadota</taxon>
        <taxon>Alphaproteobacteria</taxon>
        <taxon>Rhodospirillales</taxon>
        <taxon>Stellaceae</taxon>
        <taxon>Stella</taxon>
    </lineage>
</organism>
<gene>
    <name evidence="2" type="ORF">EDC65_3944</name>
</gene>
<evidence type="ECO:0000313" key="2">
    <source>
        <dbReference type="EMBL" id="ROP84590.1"/>
    </source>
</evidence>
<evidence type="ECO:0000256" key="1">
    <source>
        <dbReference type="SAM" id="SignalP"/>
    </source>
</evidence>
<dbReference type="AlphaFoldDB" id="A0A3N1L0U0"/>
<dbReference type="Proteomes" id="UP000278222">
    <property type="component" value="Unassembled WGS sequence"/>
</dbReference>
<keyword evidence="1" id="KW-0732">Signal</keyword>
<accession>A0A3N1L0U0</accession>
<protein>
    <recommendedName>
        <fullName evidence="4">DNA breaking-rejoining protein</fullName>
    </recommendedName>
</protein>
<reference evidence="2 3" key="1">
    <citation type="submission" date="2018-11" db="EMBL/GenBank/DDBJ databases">
        <title>Genomic Encyclopedia of Type Strains, Phase IV (KMG-IV): sequencing the most valuable type-strain genomes for metagenomic binning, comparative biology and taxonomic classification.</title>
        <authorList>
            <person name="Goeker M."/>
        </authorList>
    </citation>
    <scope>NUCLEOTIDE SEQUENCE [LARGE SCALE GENOMIC DNA]</scope>
    <source>
        <strain evidence="2 3">DSM 5900</strain>
    </source>
</reference>
<comment type="caution">
    <text evidence="2">The sequence shown here is derived from an EMBL/GenBank/DDBJ whole genome shotgun (WGS) entry which is preliminary data.</text>
</comment>
<feature type="chain" id="PRO_5018246333" description="DNA breaking-rejoining protein" evidence="1">
    <location>
        <begin position="24"/>
        <end position="132"/>
    </location>
</feature>